<gene>
    <name evidence="2" type="ORF">SAMN05421677_11078</name>
</gene>
<evidence type="ECO:0000256" key="1">
    <source>
        <dbReference type="SAM" id="MobiDB-lite"/>
    </source>
</evidence>
<organism evidence="2 3">
    <name type="scientific">Halobacillus aidingensis</name>
    <dbReference type="NCBI Taxonomy" id="240303"/>
    <lineage>
        <taxon>Bacteria</taxon>
        <taxon>Bacillati</taxon>
        <taxon>Bacillota</taxon>
        <taxon>Bacilli</taxon>
        <taxon>Bacillales</taxon>
        <taxon>Bacillaceae</taxon>
        <taxon>Halobacillus</taxon>
    </lineage>
</organism>
<proteinExistence type="predicted"/>
<dbReference type="STRING" id="240303.SAMN05421677_11078"/>
<feature type="region of interest" description="Disordered" evidence="1">
    <location>
        <begin position="373"/>
        <end position="436"/>
    </location>
</feature>
<keyword evidence="3" id="KW-1185">Reference proteome</keyword>
<reference evidence="3" key="1">
    <citation type="submission" date="2016-10" db="EMBL/GenBank/DDBJ databases">
        <authorList>
            <person name="Varghese N."/>
            <person name="Submissions S."/>
        </authorList>
    </citation>
    <scope>NUCLEOTIDE SEQUENCE [LARGE SCALE GENOMIC DNA]</scope>
    <source>
        <strain evidence="3">CGMCC 1.3703</strain>
    </source>
</reference>
<evidence type="ECO:0000313" key="3">
    <source>
        <dbReference type="Proteomes" id="UP000198860"/>
    </source>
</evidence>
<sequence length="436" mass="48091">MKQSLNLKLLFLVVAVGMSMFLFTIGSSAAIQYVTTGKHLPENTVIASVNVSEKSKEEAVQLLSEKVQNWKENHSIVVKLDGKELTVDPDMIQFDVASTVEQAMDTTIRDLQVTVNESYVTDLKSYMNDSLASVFSQEQFIETVKRDAAQLVDSPLEYVAYDFVEGNTASLYESIGSQTVAVPQETSMDRAVKLFDEEELEDGAVFSFNRLLNIDGVYDEVSLDVLASAIYGASVKAGMIIQERHISHRLPEYAEIGMEANVDVNQGQDLKVYNPFSGDYQLSVSVEGGNVDVQWIGYPTTSDFHVQLLDREKISPKTIIQYSSLVNRGTYNLLREGENGEVVSVYRIDRSLSDGVEEFISEDYYPPVARVEEHPPASEASPTENSGSNNGDSSSNSKDGKNSAEEGDEEGNSSDSKSLQKNEDGIWEVVPDGESK</sequence>
<name>A0A1H0P607_HALAD</name>
<dbReference type="InterPro" id="IPR007391">
    <property type="entry name" value="Vancomycin_resist_VanW"/>
</dbReference>
<dbReference type="EMBL" id="FNIZ01000010">
    <property type="protein sequence ID" value="SDP00413.1"/>
    <property type="molecule type" value="Genomic_DNA"/>
</dbReference>
<protein>
    <submittedName>
        <fullName evidence="2">G5 domain-containing protein</fullName>
    </submittedName>
</protein>
<dbReference type="Proteomes" id="UP000198860">
    <property type="component" value="Unassembled WGS sequence"/>
</dbReference>
<dbReference type="AlphaFoldDB" id="A0A1H0P607"/>
<dbReference type="Pfam" id="PF04294">
    <property type="entry name" value="VanW"/>
    <property type="match status" value="1"/>
</dbReference>
<accession>A0A1H0P607</accession>
<dbReference type="RefSeq" id="WP_089652677.1">
    <property type="nucleotide sequence ID" value="NZ_FNIZ01000010.1"/>
</dbReference>
<dbReference type="OrthoDB" id="2691125at2"/>
<evidence type="ECO:0000313" key="2">
    <source>
        <dbReference type="EMBL" id="SDP00413.1"/>
    </source>
</evidence>
<feature type="compositionally biased region" description="Low complexity" evidence="1">
    <location>
        <begin position="385"/>
        <end position="397"/>
    </location>
</feature>